<dbReference type="Gene3D" id="1.10.8.430">
    <property type="entry name" value="Helical domain of apoptotic protease-activating factors"/>
    <property type="match status" value="1"/>
</dbReference>
<keyword evidence="6" id="KW-1185">Reference proteome</keyword>
<evidence type="ECO:0000256" key="3">
    <source>
        <dbReference type="ARBA" id="ARBA00022840"/>
    </source>
</evidence>
<dbReference type="Proteomes" id="UP000467840">
    <property type="component" value="Chromosome 8"/>
</dbReference>
<keyword evidence="3" id="KW-0067">ATP-binding</keyword>
<evidence type="ECO:0000256" key="2">
    <source>
        <dbReference type="ARBA" id="ARBA00022821"/>
    </source>
</evidence>
<comment type="caution">
    <text evidence="5">The sequence shown here is derived from an EMBL/GenBank/DDBJ whole genome shotgun (WGS) entry which is preliminary data.</text>
</comment>
<dbReference type="SUPFAM" id="SSF52540">
    <property type="entry name" value="P-loop containing nucleoside triphosphate hydrolases"/>
    <property type="match status" value="1"/>
</dbReference>
<dbReference type="PRINTS" id="PR00364">
    <property type="entry name" value="DISEASERSIST"/>
</dbReference>
<reference evidence="5 6" key="1">
    <citation type="journal article" date="2020" name="Mol. Plant">
        <title>The Chromosome-Based Rubber Tree Genome Provides New Insights into Spurge Genome Evolution and Rubber Biosynthesis.</title>
        <authorList>
            <person name="Liu J."/>
            <person name="Shi C."/>
            <person name="Shi C.C."/>
            <person name="Li W."/>
            <person name="Zhang Q.J."/>
            <person name="Zhang Y."/>
            <person name="Li K."/>
            <person name="Lu H.F."/>
            <person name="Shi C."/>
            <person name="Zhu S.T."/>
            <person name="Xiao Z.Y."/>
            <person name="Nan H."/>
            <person name="Yue Y."/>
            <person name="Zhu X.G."/>
            <person name="Wu Y."/>
            <person name="Hong X.N."/>
            <person name="Fan G.Y."/>
            <person name="Tong Y."/>
            <person name="Zhang D."/>
            <person name="Mao C.L."/>
            <person name="Liu Y.L."/>
            <person name="Hao S.J."/>
            <person name="Liu W.Q."/>
            <person name="Lv M.Q."/>
            <person name="Zhang H.B."/>
            <person name="Liu Y."/>
            <person name="Hu-Tang G.R."/>
            <person name="Wang J.P."/>
            <person name="Wang J.H."/>
            <person name="Sun Y.H."/>
            <person name="Ni S.B."/>
            <person name="Chen W.B."/>
            <person name="Zhang X.C."/>
            <person name="Jiao Y.N."/>
            <person name="Eichler E.E."/>
            <person name="Li G.H."/>
            <person name="Liu X."/>
            <person name="Gao L.Z."/>
        </authorList>
    </citation>
    <scope>NUCLEOTIDE SEQUENCE [LARGE SCALE GENOMIC DNA]</scope>
    <source>
        <strain evidence="6">cv. GT1</strain>
        <tissue evidence="5">Leaf</tissue>
    </source>
</reference>
<dbReference type="PANTHER" id="PTHR33463">
    <property type="entry name" value="NB-ARC DOMAIN-CONTAINING PROTEIN-RELATED"/>
    <property type="match status" value="1"/>
</dbReference>
<organism evidence="5 6">
    <name type="scientific">Hevea brasiliensis</name>
    <name type="common">Para rubber tree</name>
    <name type="synonym">Siphonia brasiliensis</name>
    <dbReference type="NCBI Taxonomy" id="3981"/>
    <lineage>
        <taxon>Eukaryota</taxon>
        <taxon>Viridiplantae</taxon>
        <taxon>Streptophyta</taxon>
        <taxon>Embryophyta</taxon>
        <taxon>Tracheophyta</taxon>
        <taxon>Spermatophyta</taxon>
        <taxon>Magnoliopsida</taxon>
        <taxon>eudicotyledons</taxon>
        <taxon>Gunneridae</taxon>
        <taxon>Pentapetalae</taxon>
        <taxon>rosids</taxon>
        <taxon>fabids</taxon>
        <taxon>Malpighiales</taxon>
        <taxon>Euphorbiaceae</taxon>
        <taxon>Crotonoideae</taxon>
        <taxon>Micrandreae</taxon>
        <taxon>Hevea</taxon>
    </lineage>
</organism>
<dbReference type="InterPro" id="IPR002182">
    <property type="entry name" value="NB-ARC"/>
</dbReference>
<name>A0A6A6KFP4_HEVBR</name>
<dbReference type="GO" id="GO:0005524">
    <property type="term" value="F:ATP binding"/>
    <property type="evidence" value="ECO:0007669"/>
    <property type="project" value="UniProtKB-KW"/>
</dbReference>
<dbReference type="InterPro" id="IPR050905">
    <property type="entry name" value="Plant_NBS-LRR"/>
</dbReference>
<evidence type="ECO:0000313" key="5">
    <source>
        <dbReference type="EMBL" id="KAF2287597.1"/>
    </source>
</evidence>
<dbReference type="GO" id="GO:0043531">
    <property type="term" value="F:ADP binding"/>
    <property type="evidence" value="ECO:0007669"/>
    <property type="project" value="InterPro"/>
</dbReference>
<evidence type="ECO:0000313" key="6">
    <source>
        <dbReference type="Proteomes" id="UP000467840"/>
    </source>
</evidence>
<gene>
    <name evidence="5" type="ORF">GH714_001452</name>
</gene>
<dbReference type="Gene3D" id="3.40.50.300">
    <property type="entry name" value="P-loop containing nucleotide triphosphate hydrolases"/>
    <property type="match status" value="1"/>
</dbReference>
<feature type="domain" description="NB-ARC" evidence="4">
    <location>
        <begin position="131"/>
        <end position="272"/>
    </location>
</feature>
<dbReference type="InterPro" id="IPR027417">
    <property type="entry name" value="P-loop_NTPase"/>
</dbReference>
<sequence>MALDAILNIFTGLAVDPIKEYVLAPIKRHIGYAFTFKSKVKILKDQVGELTTEREDLQLDVDQAIGRGDEIKPGVKKWLTDAKLAIEQAENIITTEDQAREKYCYGFIPNSKKRYQLGKNAEKHDRGVWDGCVGKTTLAKEIHRQAIEDNSFDLVVMATVSQSPDIDEIQKKIADVMEVKLEEGSRDGKAWRLHQVLMKKNKILVILDDVWEEFSLKTVGIPSVTDHKSCKIFLTSRNRDALSHTMGTERIFGLQVLSEDEAQSLFQQEVGNIESVELQSMATEIAKKCGGLPLSIVTVAKRLKNRKSYEWNVAMQKFSRGEMKDKLQHTRP</sequence>
<dbReference type="GO" id="GO:0006952">
    <property type="term" value="P:defense response"/>
    <property type="evidence" value="ECO:0007669"/>
    <property type="project" value="UniProtKB-KW"/>
</dbReference>
<dbReference type="EMBL" id="JAAGAX010000016">
    <property type="protein sequence ID" value="KAF2287597.1"/>
    <property type="molecule type" value="Genomic_DNA"/>
</dbReference>
<keyword evidence="1" id="KW-0547">Nucleotide-binding</keyword>
<dbReference type="AlphaFoldDB" id="A0A6A6KFP4"/>
<keyword evidence="2" id="KW-0611">Plant defense</keyword>
<proteinExistence type="predicted"/>
<dbReference type="InterPro" id="IPR042197">
    <property type="entry name" value="Apaf_helical"/>
</dbReference>
<dbReference type="Pfam" id="PF00931">
    <property type="entry name" value="NB-ARC"/>
    <property type="match status" value="1"/>
</dbReference>
<protein>
    <recommendedName>
        <fullName evidence="4">NB-ARC domain-containing protein</fullName>
    </recommendedName>
</protein>
<evidence type="ECO:0000259" key="4">
    <source>
        <dbReference type="Pfam" id="PF00931"/>
    </source>
</evidence>
<dbReference type="PANTHER" id="PTHR33463:SF181">
    <property type="entry name" value="AAA+ ATPASE DOMAIN-CONTAINING PROTEIN"/>
    <property type="match status" value="1"/>
</dbReference>
<evidence type="ECO:0000256" key="1">
    <source>
        <dbReference type="ARBA" id="ARBA00022741"/>
    </source>
</evidence>
<accession>A0A6A6KFP4</accession>